<evidence type="ECO:0000256" key="5">
    <source>
        <dbReference type="ARBA" id="ARBA00023267"/>
    </source>
</evidence>
<dbReference type="PANTHER" id="PTHR18866">
    <property type="entry name" value="CARBOXYLASE:PYRUVATE/ACETYL-COA/PROPIONYL-COA CARBOXYLASE"/>
    <property type="match status" value="1"/>
</dbReference>
<feature type="domain" description="Biotin carboxylation" evidence="9">
    <location>
        <begin position="1"/>
        <end position="447"/>
    </location>
</feature>
<dbReference type="InterPro" id="IPR011054">
    <property type="entry name" value="Rudment_hybrid_motif"/>
</dbReference>
<evidence type="ECO:0000256" key="1">
    <source>
        <dbReference type="ARBA" id="ARBA00001953"/>
    </source>
</evidence>
<evidence type="ECO:0000256" key="2">
    <source>
        <dbReference type="ARBA" id="ARBA00022598"/>
    </source>
</evidence>
<dbReference type="SUPFAM" id="SSF56059">
    <property type="entry name" value="Glutathione synthetase ATP-binding domain-like"/>
    <property type="match status" value="1"/>
</dbReference>
<comment type="cofactor">
    <cofactor evidence="1">
        <name>biotin</name>
        <dbReference type="ChEBI" id="CHEBI:57586"/>
    </cofactor>
</comment>
<dbReference type="EC" id="6.4.1.4" evidence="10"/>
<dbReference type="InterPro" id="IPR011053">
    <property type="entry name" value="Single_hybrid_motif"/>
</dbReference>
<dbReference type="FunFam" id="3.40.50.20:FF:000010">
    <property type="entry name" value="Propionyl-CoA carboxylase subunit alpha"/>
    <property type="match status" value="1"/>
</dbReference>
<evidence type="ECO:0000313" key="11">
    <source>
        <dbReference type="Proteomes" id="UP000191988"/>
    </source>
</evidence>
<dbReference type="Proteomes" id="UP000191988">
    <property type="component" value="Unassembled WGS sequence"/>
</dbReference>
<evidence type="ECO:0000259" key="9">
    <source>
        <dbReference type="PROSITE" id="PS50979"/>
    </source>
</evidence>
<dbReference type="GO" id="GO:0005524">
    <property type="term" value="F:ATP binding"/>
    <property type="evidence" value="ECO:0007669"/>
    <property type="project" value="UniProtKB-UniRule"/>
</dbReference>
<dbReference type="SMART" id="SM00878">
    <property type="entry name" value="Biotin_carb_C"/>
    <property type="match status" value="1"/>
</dbReference>
<protein>
    <submittedName>
        <fullName evidence="10">Putative acyl-CoA carboxylase biotin-carrying subunit alpha chain</fullName>
        <ecNumber evidence="10">6.4.1.4</ecNumber>
    </submittedName>
</protein>
<dbReference type="Gene3D" id="3.30.470.20">
    <property type="entry name" value="ATP-grasp fold, B domain"/>
    <property type="match status" value="1"/>
</dbReference>
<dbReference type="SUPFAM" id="SSF52440">
    <property type="entry name" value="PreATP-grasp domain"/>
    <property type="match status" value="1"/>
</dbReference>
<dbReference type="NCBIfam" id="NF006367">
    <property type="entry name" value="PRK08591.1"/>
    <property type="match status" value="1"/>
</dbReference>
<feature type="domain" description="ATP-grasp" evidence="8">
    <location>
        <begin position="120"/>
        <end position="317"/>
    </location>
</feature>
<dbReference type="PROSITE" id="PS50975">
    <property type="entry name" value="ATP_GRASP"/>
    <property type="match status" value="1"/>
</dbReference>
<dbReference type="CDD" id="cd06850">
    <property type="entry name" value="biotinyl_domain"/>
    <property type="match status" value="1"/>
</dbReference>
<dbReference type="PROSITE" id="PS00188">
    <property type="entry name" value="BIOTIN"/>
    <property type="match status" value="1"/>
</dbReference>
<dbReference type="Gene3D" id="3.30.700.40">
    <property type="match status" value="1"/>
</dbReference>
<keyword evidence="11" id="KW-1185">Reference proteome</keyword>
<evidence type="ECO:0000256" key="3">
    <source>
        <dbReference type="ARBA" id="ARBA00022741"/>
    </source>
</evidence>
<dbReference type="InterPro" id="IPR005481">
    <property type="entry name" value="BC-like_N"/>
</dbReference>
<keyword evidence="3 6" id="KW-0547">Nucleotide-binding</keyword>
<dbReference type="InterPro" id="IPR000089">
    <property type="entry name" value="Biotin_lipoyl"/>
</dbReference>
<dbReference type="GO" id="GO:0046872">
    <property type="term" value="F:metal ion binding"/>
    <property type="evidence" value="ECO:0007669"/>
    <property type="project" value="InterPro"/>
</dbReference>
<sequence length="665" mass="70924">MFSKILIANRGEIACRIIRTARSMGIRTVAVYSDADRDAMHVALADEAIAIGPAPARASYLDGEKIIAAAKATGAQAIHPGYGFLSENAGFAEACAAAGLVFIGPPATAIRAMGGKSEAKALMAKAGVPVVPGYHGEDQAEERLGSEAEAIGYPVLLKASAGGGGKGMRIVRKKRDFAAELAGAKREALAAFGDDRMLIEKYLERPRHVEVQVFADGHGNCVSLFERDCSIQRRHQKVIEEAPAPGLPDALRQRMYDAATAAARAIDYRGAGTVEFLLDPSGDFYFMEMNTRLQVEHPVTEYITRLDLVEWQIRVANGEVLPESWTDLDINGHAIEARIYAEDPAHDLLPSIGTVSHLVFPDEGPYLRIDSGIRAGDAITVHYDPMIAKLIVWDHDRAAAVRRLGLALEKLAICGVTSNVAFLARLARLEAFANADLDTGFIARNEAALFAPAATGESEKAVAALGLLLLRQKAAKTGSLSSADPYSPWNNTNAFRLNAPTRETLNFTLDHQPLTVAVTHEEDGFSLEIDGGSIRVAGNLSENGELRAAINGRGKQGYLFSEGSSTALFLDSEHYRISQPDPVDIADSTSHTGGLEAPMPGVIRALLSQKGALVEAGEALVVMEAMKMEHTIRAPAKGIVAAINCAEGDMVTAGAVLVNFEPEGA</sequence>
<dbReference type="EMBL" id="FBWK01000047">
    <property type="protein sequence ID" value="CUX44588.1"/>
    <property type="molecule type" value="Genomic_DNA"/>
</dbReference>
<feature type="domain" description="Lipoyl-binding" evidence="7">
    <location>
        <begin position="582"/>
        <end position="661"/>
    </location>
</feature>
<dbReference type="Pfam" id="PF02786">
    <property type="entry name" value="CPSase_L_D2"/>
    <property type="match status" value="1"/>
</dbReference>
<evidence type="ECO:0000256" key="6">
    <source>
        <dbReference type="PROSITE-ProRule" id="PRU00409"/>
    </source>
</evidence>
<dbReference type="Gene3D" id="2.40.50.100">
    <property type="match status" value="1"/>
</dbReference>
<dbReference type="InterPro" id="IPR050856">
    <property type="entry name" value="Biotin_carboxylase_complex"/>
</dbReference>
<dbReference type="Pfam" id="PF21139">
    <property type="entry name" value="BT_MCC_alpha"/>
    <property type="match status" value="1"/>
</dbReference>
<dbReference type="FunFam" id="3.30.1490.20:FF:000003">
    <property type="entry name" value="acetyl-CoA carboxylase isoform X1"/>
    <property type="match status" value="1"/>
</dbReference>
<dbReference type="InterPro" id="IPR011764">
    <property type="entry name" value="Biotin_carboxylation_dom"/>
</dbReference>
<keyword evidence="5" id="KW-0092">Biotin</keyword>
<dbReference type="InterPro" id="IPR048429">
    <property type="entry name" value="MCC_alpha_BT"/>
</dbReference>
<dbReference type="PROSITE" id="PS00866">
    <property type="entry name" value="CPSASE_1"/>
    <property type="match status" value="1"/>
</dbReference>
<dbReference type="RefSeq" id="WP_080842820.1">
    <property type="nucleotide sequence ID" value="NZ_LT009724.1"/>
</dbReference>
<dbReference type="PROSITE" id="PS50968">
    <property type="entry name" value="BIOTINYL_LIPOYL"/>
    <property type="match status" value="1"/>
</dbReference>
<dbReference type="FunFam" id="3.30.470.20:FF:000028">
    <property type="entry name" value="Methylcrotonoyl-CoA carboxylase subunit alpha, mitochondrial"/>
    <property type="match status" value="1"/>
</dbReference>
<dbReference type="Pfam" id="PF00364">
    <property type="entry name" value="Biotin_lipoyl"/>
    <property type="match status" value="1"/>
</dbReference>
<keyword evidence="2 10" id="KW-0436">Ligase</keyword>
<name>A0A1S7QZZ8_9HYPH</name>
<dbReference type="InterPro" id="IPR016185">
    <property type="entry name" value="PreATP-grasp_dom_sf"/>
</dbReference>
<dbReference type="PROSITE" id="PS50979">
    <property type="entry name" value="BC"/>
    <property type="match status" value="1"/>
</dbReference>
<dbReference type="InterPro" id="IPR005479">
    <property type="entry name" value="CPAse_ATP-bd"/>
</dbReference>
<keyword evidence="4 6" id="KW-0067">ATP-binding</keyword>
<dbReference type="SUPFAM" id="SSF51230">
    <property type="entry name" value="Single hybrid motif"/>
    <property type="match status" value="1"/>
</dbReference>
<evidence type="ECO:0000313" key="10">
    <source>
        <dbReference type="EMBL" id="CUX44588.1"/>
    </source>
</evidence>
<dbReference type="SUPFAM" id="SSF51246">
    <property type="entry name" value="Rudiment single hybrid motif"/>
    <property type="match status" value="1"/>
</dbReference>
<dbReference type="PROSITE" id="PS00867">
    <property type="entry name" value="CPSASE_2"/>
    <property type="match status" value="1"/>
</dbReference>
<evidence type="ECO:0000259" key="7">
    <source>
        <dbReference type="PROSITE" id="PS50968"/>
    </source>
</evidence>
<dbReference type="STRING" id="1183432.AGR3A_Lc110141"/>
<dbReference type="Pfam" id="PF02785">
    <property type="entry name" value="Biotin_carb_C"/>
    <property type="match status" value="1"/>
</dbReference>
<accession>A0A1S7QZZ8</accession>
<gene>
    <name evidence="10" type="ORF">AGR3A_Lc110141</name>
</gene>
<dbReference type="PANTHER" id="PTHR18866:SF33">
    <property type="entry name" value="METHYLCROTONOYL-COA CARBOXYLASE SUBUNIT ALPHA, MITOCHONDRIAL-RELATED"/>
    <property type="match status" value="1"/>
</dbReference>
<dbReference type="AlphaFoldDB" id="A0A1S7QZZ8"/>
<organism evidence="10 11">
    <name type="scientific">Agrobacterium tomkonis CFBP 6623</name>
    <dbReference type="NCBI Taxonomy" id="1183432"/>
    <lineage>
        <taxon>Bacteria</taxon>
        <taxon>Pseudomonadati</taxon>
        <taxon>Pseudomonadota</taxon>
        <taxon>Alphaproteobacteria</taxon>
        <taxon>Hyphomicrobiales</taxon>
        <taxon>Rhizobiaceae</taxon>
        <taxon>Rhizobium/Agrobacterium group</taxon>
        <taxon>Agrobacterium</taxon>
        <taxon>Agrobacterium tumefaciens complex</taxon>
    </lineage>
</organism>
<evidence type="ECO:0000259" key="8">
    <source>
        <dbReference type="PROSITE" id="PS50975"/>
    </source>
</evidence>
<dbReference type="InterPro" id="IPR001882">
    <property type="entry name" value="Biotin_BS"/>
</dbReference>
<reference evidence="11" key="1">
    <citation type="submission" date="2016-01" db="EMBL/GenBank/DDBJ databases">
        <authorList>
            <person name="Regsiter A."/>
            <person name="william w."/>
        </authorList>
    </citation>
    <scope>NUCLEOTIDE SEQUENCE [LARGE SCALE GENOMIC DNA]</scope>
    <source>
        <strain evidence="11">CFBP 6623</strain>
    </source>
</reference>
<dbReference type="GO" id="GO:0004485">
    <property type="term" value="F:methylcrotonoyl-CoA carboxylase activity"/>
    <property type="evidence" value="ECO:0007669"/>
    <property type="project" value="UniProtKB-EC"/>
</dbReference>
<evidence type="ECO:0000256" key="4">
    <source>
        <dbReference type="ARBA" id="ARBA00022840"/>
    </source>
</evidence>
<dbReference type="InterPro" id="IPR011761">
    <property type="entry name" value="ATP-grasp"/>
</dbReference>
<dbReference type="InterPro" id="IPR005482">
    <property type="entry name" value="Biotin_COase_C"/>
</dbReference>
<proteinExistence type="predicted"/>
<dbReference type="Pfam" id="PF00289">
    <property type="entry name" value="Biotin_carb_N"/>
    <property type="match status" value="1"/>
</dbReference>